<protein>
    <submittedName>
        <fullName evidence="1">Phage tail P2-like protein</fullName>
    </submittedName>
</protein>
<organism evidence="1 2">
    <name type="scientific">Rhodopseudomonas faecalis</name>
    <dbReference type="NCBI Taxonomy" id="99655"/>
    <lineage>
        <taxon>Bacteria</taxon>
        <taxon>Pseudomonadati</taxon>
        <taxon>Pseudomonadota</taxon>
        <taxon>Alphaproteobacteria</taxon>
        <taxon>Hyphomicrobiales</taxon>
        <taxon>Nitrobacteraceae</taxon>
        <taxon>Rhodopseudomonas</taxon>
    </lineage>
</organism>
<name>A0A318TZG7_9BRAD</name>
<evidence type="ECO:0000313" key="1">
    <source>
        <dbReference type="EMBL" id="PYF05039.1"/>
    </source>
</evidence>
<dbReference type="InterPro" id="IPR006521">
    <property type="entry name" value="Tail_protein_I"/>
</dbReference>
<proteinExistence type="predicted"/>
<dbReference type="NCBIfam" id="TIGR01634">
    <property type="entry name" value="tail_P2_I"/>
    <property type="match status" value="1"/>
</dbReference>
<gene>
    <name evidence="1" type="ORF">BJ122_102265</name>
</gene>
<reference evidence="1 2" key="1">
    <citation type="submission" date="2018-06" db="EMBL/GenBank/DDBJ databases">
        <title>Genomic Encyclopedia of Archaeal and Bacterial Type Strains, Phase II (KMG-II): from individual species to whole genera.</title>
        <authorList>
            <person name="Goeker M."/>
        </authorList>
    </citation>
    <scope>NUCLEOTIDE SEQUENCE [LARGE SCALE GENOMIC DNA]</scope>
    <source>
        <strain evidence="1 2">JCM 11668</strain>
    </source>
</reference>
<dbReference type="Pfam" id="PF09684">
    <property type="entry name" value="Tail_P2_I"/>
    <property type="match status" value="1"/>
</dbReference>
<sequence>MAQPNQFAEHLLPPNASPLMETLAAAGARLQRLPVPLDLLKRPYETPDGFVPLLAWERAVALWNGDWSQSRKRNVIDASLRLHFKLGTAKAIREYVRYCDGEVIRIERPPSRVFSGPALTREEREAWLSKLPQVRVWTFREAGTAAAHKAFLGGRSGRVKSRRFYMAAIVATPSTARDHMGLKARWVVRGKETDERVTEFGSHFQLHLRSSAGRRVMCDRPFARRYFVPSEAWRRLVTIAPKAISPWRIAVGPTLQAVQAEPERIAEHGIRGRGVFSGSVYYRSTGSFLRRNYFVPTTAPMRLFDRYPVFDGSVGLKRPNVQFMGTGRYGAPAHSAIIHVSIPGRRSRHAAGEGITTPGARYWLPSNPEPFQRVRNAISLAKRLSDKLLLQSGPIPRFVADKPFLAGIDKFVVGRP</sequence>
<accession>A0A318TZG7</accession>
<dbReference type="AlphaFoldDB" id="A0A318TZG7"/>
<keyword evidence="2" id="KW-1185">Reference proteome</keyword>
<comment type="caution">
    <text evidence="1">The sequence shown here is derived from an EMBL/GenBank/DDBJ whole genome shotgun (WGS) entry which is preliminary data.</text>
</comment>
<dbReference type="RefSeq" id="WP_110779674.1">
    <property type="nucleotide sequence ID" value="NZ_QJTI01000002.1"/>
</dbReference>
<dbReference type="OrthoDB" id="90759at2"/>
<dbReference type="Proteomes" id="UP000248148">
    <property type="component" value="Unassembled WGS sequence"/>
</dbReference>
<dbReference type="EMBL" id="QJTI01000002">
    <property type="protein sequence ID" value="PYF05039.1"/>
    <property type="molecule type" value="Genomic_DNA"/>
</dbReference>
<evidence type="ECO:0000313" key="2">
    <source>
        <dbReference type="Proteomes" id="UP000248148"/>
    </source>
</evidence>